<protein>
    <submittedName>
        <fullName evidence="1">Uncharacterized protein</fullName>
    </submittedName>
</protein>
<sequence>QVLEYYYKPKDHDTDWSHQLNNIDVVKYLFDRGYGRDITSINLVRIDINLLEYYLENHWLDASILIFIEYKAELEISNKMSRIDLKDKIELIVKYIESIDPEDLSQLFENMIERPIPSLIKPLYHLLEKLDALHMANNVLQAESSMTLEQARNSVQEEEDRLVAFANSMSSNNDNNNNNISVQKYKCLTMIQEKLAARKSLWPTWINNQGQEFIKSWQQSSRIKVTTQNIYYSFLKDGKDHQTLSRHHKDIASIICMTCGMNVNVQAFRFMYQQGFTSPNINYLSYQELVRLTSDQDRDAIVELSNSPFVLNPDHDQNIQDPETRNILSKDEILSSCCEGGHDKNLDYYLGKFKAYLVDQEDINELFMDARQHRDAIKVLYSHGFTYTGMYDGEGLYNHCWFDKFSKDRVTTALRGLGPDLYQSIKGYLLDQLIEYIVIKNDYVSFKYLLDNNSDIKLNTTQDPPDEDLIGHLASSTNINIIDYINKNKSTCLSSDVDINSFFGSVFIKANTKFVFNAPFTEYLVTNNLITTDLYPFHPATLDSFGSKVFNLFHFIYFAHHYKYIDHQTNSSMTLVEFISRNQYKCHGELHFLSIYGEEGLDKHGFSNLLVDLTNTYDIGETKKYKRW</sequence>
<evidence type="ECO:0000313" key="1">
    <source>
        <dbReference type="EMBL" id="KAF2070656.1"/>
    </source>
</evidence>
<dbReference type="AlphaFoldDB" id="A0A8J4PPW0"/>
<gene>
    <name evidence="1" type="ORF">CYY_008019</name>
</gene>
<dbReference type="EMBL" id="AJWJ01000462">
    <property type="protein sequence ID" value="KAF2070656.1"/>
    <property type="molecule type" value="Genomic_DNA"/>
</dbReference>
<comment type="caution">
    <text evidence="1">The sequence shown here is derived from an EMBL/GenBank/DDBJ whole genome shotgun (WGS) entry which is preliminary data.</text>
</comment>
<proteinExistence type="predicted"/>
<dbReference type="Proteomes" id="UP000695562">
    <property type="component" value="Unassembled WGS sequence"/>
</dbReference>
<keyword evidence="2" id="KW-1185">Reference proteome</keyword>
<name>A0A8J4PPW0_9MYCE</name>
<reference evidence="1" key="1">
    <citation type="submission" date="2020-01" db="EMBL/GenBank/DDBJ databases">
        <title>Development of genomics and gene disruption for Polysphondylium violaceum indicates a role for the polyketide synthase stlB in stalk morphogenesis.</title>
        <authorList>
            <person name="Narita B."/>
            <person name="Kawabe Y."/>
            <person name="Kin K."/>
            <person name="Saito T."/>
            <person name="Gibbs R."/>
            <person name="Kuspa A."/>
            <person name="Muzny D."/>
            <person name="Queller D."/>
            <person name="Richards S."/>
            <person name="Strassman J."/>
            <person name="Sucgang R."/>
            <person name="Worley K."/>
            <person name="Schaap P."/>
        </authorList>
    </citation>
    <scope>NUCLEOTIDE SEQUENCE</scope>
    <source>
        <strain evidence="1">QSvi11</strain>
    </source>
</reference>
<accession>A0A8J4PPW0</accession>
<organism evidence="1 2">
    <name type="scientific">Polysphondylium violaceum</name>
    <dbReference type="NCBI Taxonomy" id="133409"/>
    <lineage>
        <taxon>Eukaryota</taxon>
        <taxon>Amoebozoa</taxon>
        <taxon>Evosea</taxon>
        <taxon>Eumycetozoa</taxon>
        <taxon>Dictyostelia</taxon>
        <taxon>Dictyosteliales</taxon>
        <taxon>Dictyosteliaceae</taxon>
        <taxon>Polysphondylium</taxon>
    </lineage>
</organism>
<evidence type="ECO:0000313" key="2">
    <source>
        <dbReference type="Proteomes" id="UP000695562"/>
    </source>
</evidence>
<feature type="non-terminal residue" evidence="1">
    <location>
        <position position="1"/>
    </location>
</feature>